<name>A0A0E9U0U6_ANGAN</name>
<dbReference type="EMBL" id="GBXM01049230">
    <property type="protein sequence ID" value="JAH59347.1"/>
    <property type="molecule type" value="Transcribed_RNA"/>
</dbReference>
<evidence type="ECO:0000313" key="1">
    <source>
        <dbReference type="EMBL" id="JAH59347.1"/>
    </source>
</evidence>
<proteinExistence type="predicted"/>
<dbReference type="AlphaFoldDB" id="A0A0E9U0U6"/>
<protein>
    <submittedName>
        <fullName evidence="1">Uncharacterized protein</fullName>
    </submittedName>
</protein>
<reference evidence="1" key="1">
    <citation type="submission" date="2014-11" db="EMBL/GenBank/DDBJ databases">
        <authorList>
            <person name="Amaro Gonzalez C."/>
        </authorList>
    </citation>
    <scope>NUCLEOTIDE SEQUENCE</scope>
</reference>
<sequence>MPDEYCKKRLRIYPSQYENHCRDLNGKETRKCAGYTVDVQCL</sequence>
<reference evidence="1" key="2">
    <citation type="journal article" date="2015" name="Fish Shellfish Immunol.">
        <title>Early steps in the European eel (Anguilla anguilla)-Vibrio vulnificus interaction in the gills: Role of the RtxA13 toxin.</title>
        <authorList>
            <person name="Callol A."/>
            <person name="Pajuelo D."/>
            <person name="Ebbesson L."/>
            <person name="Teles M."/>
            <person name="MacKenzie S."/>
            <person name="Amaro C."/>
        </authorList>
    </citation>
    <scope>NUCLEOTIDE SEQUENCE</scope>
</reference>
<accession>A0A0E9U0U6</accession>
<organism evidence="1">
    <name type="scientific">Anguilla anguilla</name>
    <name type="common">European freshwater eel</name>
    <name type="synonym">Muraena anguilla</name>
    <dbReference type="NCBI Taxonomy" id="7936"/>
    <lineage>
        <taxon>Eukaryota</taxon>
        <taxon>Metazoa</taxon>
        <taxon>Chordata</taxon>
        <taxon>Craniata</taxon>
        <taxon>Vertebrata</taxon>
        <taxon>Euteleostomi</taxon>
        <taxon>Actinopterygii</taxon>
        <taxon>Neopterygii</taxon>
        <taxon>Teleostei</taxon>
        <taxon>Anguilliformes</taxon>
        <taxon>Anguillidae</taxon>
        <taxon>Anguilla</taxon>
    </lineage>
</organism>